<evidence type="ECO:0000256" key="1">
    <source>
        <dbReference type="SAM" id="MobiDB-lite"/>
    </source>
</evidence>
<evidence type="ECO:0000313" key="3">
    <source>
        <dbReference type="Proteomes" id="UP001195483"/>
    </source>
</evidence>
<name>A0AAE0W011_9BIVA</name>
<evidence type="ECO:0000313" key="2">
    <source>
        <dbReference type="EMBL" id="KAK3596461.1"/>
    </source>
</evidence>
<accession>A0AAE0W011</accession>
<reference evidence="2" key="2">
    <citation type="journal article" date="2021" name="Genome Biol. Evol.">
        <title>Developing a high-quality reference genome for a parasitic bivalve with doubly uniparental inheritance (Bivalvia: Unionida).</title>
        <authorList>
            <person name="Smith C.H."/>
        </authorList>
    </citation>
    <scope>NUCLEOTIDE SEQUENCE</scope>
    <source>
        <strain evidence="2">CHS0354</strain>
        <tissue evidence="2">Mantle</tissue>
    </source>
</reference>
<organism evidence="2 3">
    <name type="scientific">Potamilus streckersoni</name>
    <dbReference type="NCBI Taxonomy" id="2493646"/>
    <lineage>
        <taxon>Eukaryota</taxon>
        <taxon>Metazoa</taxon>
        <taxon>Spiralia</taxon>
        <taxon>Lophotrochozoa</taxon>
        <taxon>Mollusca</taxon>
        <taxon>Bivalvia</taxon>
        <taxon>Autobranchia</taxon>
        <taxon>Heteroconchia</taxon>
        <taxon>Palaeoheterodonta</taxon>
        <taxon>Unionida</taxon>
        <taxon>Unionoidea</taxon>
        <taxon>Unionidae</taxon>
        <taxon>Ambleminae</taxon>
        <taxon>Lampsilini</taxon>
        <taxon>Potamilus</taxon>
    </lineage>
</organism>
<gene>
    <name evidence="2" type="ORF">CHS0354_000930</name>
</gene>
<reference evidence="2" key="1">
    <citation type="journal article" date="2021" name="Genome Biol. Evol.">
        <title>A High-Quality Reference Genome for a Parasitic Bivalve with Doubly Uniparental Inheritance (Bivalvia: Unionida).</title>
        <authorList>
            <person name="Smith C.H."/>
        </authorList>
    </citation>
    <scope>NUCLEOTIDE SEQUENCE</scope>
    <source>
        <strain evidence="2">CHS0354</strain>
    </source>
</reference>
<dbReference type="Proteomes" id="UP001195483">
    <property type="component" value="Unassembled WGS sequence"/>
</dbReference>
<dbReference type="AlphaFoldDB" id="A0AAE0W011"/>
<keyword evidence="3" id="KW-1185">Reference proteome</keyword>
<proteinExistence type="predicted"/>
<dbReference type="EMBL" id="JAEAOA010000097">
    <property type="protein sequence ID" value="KAK3596461.1"/>
    <property type="molecule type" value="Genomic_DNA"/>
</dbReference>
<comment type="caution">
    <text evidence="2">The sequence shown here is derived from an EMBL/GenBank/DDBJ whole genome shotgun (WGS) entry which is preliminary data.</text>
</comment>
<protein>
    <submittedName>
        <fullName evidence="2">Uncharacterized protein</fullName>
    </submittedName>
</protein>
<sequence length="89" mass="10169">MNDVPRKQDEPEQARPGKLDRELMTNQTPILCLPEIKEKLRPDTVSPGNEREDNTRYCVSRQSKGYQDTIMCLSAIKEKPKPENVTPGN</sequence>
<reference evidence="2" key="3">
    <citation type="submission" date="2023-05" db="EMBL/GenBank/DDBJ databases">
        <authorList>
            <person name="Smith C.H."/>
        </authorList>
    </citation>
    <scope>NUCLEOTIDE SEQUENCE</scope>
    <source>
        <strain evidence="2">CHS0354</strain>
        <tissue evidence="2">Mantle</tissue>
    </source>
</reference>
<feature type="compositionally biased region" description="Basic and acidic residues" evidence="1">
    <location>
        <begin position="1"/>
        <end position="23"/>
    </location>
</feature>
<feature type="region of interest" description="Disordered" evidence="1">
    <location>
        <begin position="1"/>
        <end position="25"/>
    </location>
</feature>